<accession>A5DWD4</accession>
<dbReference type="Proteomes" id="UP000001996">
    <property type="component" value="Unassembled WGS sequence"/>
</dbReference>
<dbReference type="RefSeq" id="XP_001526842.1">
    <property type="nucleotide sequence ID" value="XM_001526792.1"/>
</dbReference>
<dbReference type="KEGG" id="lel:PVL30_001644"/>
<keyword evidence="3" id="KW-1185">Reference proteome</keyword>
<dbReference type="AlphaFoldDB" id="A5DWD4"/>
<feature type="compositionally biased region" description="Polar residues" evidence="1">
    <location>
        <begin position="73"/>
        <end position="85"/>
    </location>
</feature>
<proteinExistence type="predicted"/>
<dbReference type="VEuPathDB" id="FungiDB:LELG_01670"/>
<evidence type="ECO:0000313" key="2">
    <source>
        <dbReference type="EMBL" id="EDK43492.1"/>
    </source>
</evidence>
<dbReference type="EMBL" id="CH981525">
    <property type="protein sequence ID" value="EDK43492.1"/>
    <property type="molecule type" value="Genomic_DNA"/>
</dbReference>
<evidence type="ECO:0000256" key="1">
    <source>
        <dbReference type="SAM" id="MobiDB-lite"/>
    </source>
</evidence>
<dbReference type="PANTHER" id="PTHR35020">
    <property type="entry name" value="N-ACETYLGLUCOSAMINE-INDUCED PROTEIN 1"/>
    <property type="match status" value="1"/>
</dbReference>
<dbReference type="InterPro" id="IPR022036">
    <property type="entry name" value="DUF3605"/>
</dbReference>
<organism evidence="2 3">
    <name type="scientific">Lodderomyces elongisporus (strain ATCC 11503 / CBS 2605 / JCM 1781 / NBRC 1676 / NRRL YB-4239)</name>
    <name type="common">Yeast</name>
    <name type="synonym">Saccharomyces elongisporus</name>
    <dbReference type="NCBI Taxonomy" id="379508"/>
    <lineage>
        <taxon>Eukaryota</taxon>
        <taxon>Fungi</taxon>
        <taxon>Dikarya</taxon>
        <taxon>Ascomycota</taxon>
        <taxon>Saccharomycotina</taxon>
        <taxon>Pichiomycetes</taxon>
        <taxon>Debaryomycetaceae</taxon>
        <taxon>Candida/Lodderomyces clade</taxon>
        <taxon>Lodderomyces</taxon>
    </lineage>
</organism>
<dbReference type="InParanoid" id="A5DWD4"/>
<dbReference type="FunCoup" id="A5DWD4">
    <property type="interactions" value="2"/>
</dbReference>
<evidence type="ECO:0008006" key="4">
    <source>
        <dbReference type="Google" id="ProtNLM"/>
    </source>
</evidence>
<name>A5DWD4_LODEL</name>
<dbReference type="Pfam" id="PF12239">
    <property type="entry name" value="DUF3605"/>
    <property type="match status" value="1"/>
</dbReference>
<dbReference type="GO" id="GO:0006044">
    <property type="term" value="P:N-acetylglucosamine metabolic process"/>
    <property type="evidence" value="ECO:0007669"/>
    <property type="project" value="TreeGrafter"/>
</dbReference>
<dbReference type="HOGENOM" id="CLU_075862_2_0_1"/>
<feature type="compositionally biased region" description="Low complexity" evidence="1">
    <location>
        <begin position="63"/>
        <end position="72"/>
    </location>
</feature>
<protein>
    <recommendedName>
        <fullName evidence="4">N-acetylglucosamine-induced protein 1</fullName>
    </recommendedName>
</protein>
<dbReference type="eggNOG" id="ENOG502S263">
    <property type="taxonomic scope" value="Eukaryota"/>
</dbReference>
<dbReference type="PANTHER" id="PTHR35020:SF2">
    <property type="entry name" value="N-ACETYLGLUCOSAMINE-INDUCED PROTEIN 1"/>
    <property type="match status" value="1"/>
</dbReference>
<feature type="region of interest" description="Disordered" evidence="1">
    <location>
        <begin position="53"/>
        <end position="85"/>
    </location>
</feature>
<sequence length="318" mass="36990">MTAAALRSTLFASNHLNTTPTHSSSLLPTLETQQQQQQTPPPPPIAIKEVELEQEPKQEQEQEQVQEQVQEQRQLNTPPRSPSTTLDLASIYKRLNIRIHHSPLMPQPSKIKHGSPFSWDDIVYISNTNQLELFARSEEQTNDYHKFKQYLKDNNITINDYILKHELHWKQSDLRLQQHVITGKSEYSTEYPQDLIFHNVDDLKILPNKYPYYFDKNIAHLCVWSKLTIPNDVNSTVGDISPLTRRIVDKYLEKTLGSRGVTKDQFVWFRNWSSLQSVRSISHIHVILRDVDPKVIDEVMQCGGTPLSIEEYREILNE</sequence>
<dbReference type="GeneID" id="5234525"/>
<dbReference type="GO" id="GO:0005737">
    <property type="term" value="C:cytoplasm"/>
    <property type="evidence" value="ECO:0007669"/>
    <property type="project" value="TreeGrafter"/>
</dbReference>
<reference evidence="2 3" key="1">
    <citation type="journal article" date="2009" name="Nature">
        <title>Evolution of pathogenicity and sexual reproduction in eight Candida genomes.</title>
        <authorList>
            <person name="Butler G."/>
            <person name="Rasmussen M.D."/>
            <person name="Lin M.F."/>
            <person name="Santos M.A."/>
            <person name="Sakthikumar S."/>
            <person name="Munro C.A."/>
            <person name="Rheinbay E."/>
            <person name="Grabherr M."/>
            <person name="Forche A."/>
            <person name="Reedy J.L."/>
            <person name="Agrafioti I."/>
            <person name="Arnaud M.B."/>
            <person name="Bates S."/>
            <person name="Brown A.J."/>
            <person name="Brunke S."/>
            <person name="Costanzo M.C."/>
            <person name="Fitzpatrick D.A."/>
            <person name="de Groot P.W."/>
            <person name="Harris D."/>
            <person name="Hoyer L.L."/>
            <person name="Hube B."/>
            <person name="Klis F.M."/>
            <person name="Kodira C."/>
            <person name="Lennard N."/>
            <person name="Logue M.E."/>
            <person name="Martin R."/>
            <person name="Neiman A.M."/>
            <person name="Nikolaou E."/>
            <person name="Quail M.A."/>
            <person name="Quinn J."/>
            <person name="Santos M.C."/>
            <person name="Schmitzberger F.F."/>
            <person name="Sherlock G."/>
            <person name="Shah P."/>
            <person name="Silverstein K.A."/>
            <person name="Skrzypek M.S."/>
            <person name="Soll D."/>
            <person name="Staggs R."/>
            <person name="Stansfield I."/>
            <person name="Stumpf M.P."/>
            <person name="Sudbery P.E."/>
            <person name="Srikantha T."/>
            <person name="Zeng Q."/>
            <person name="Berman J."/>
            <person name="Berriman M."/>
            <person name="Heitman J."/>
            <person name="Gow N.A."/>
            <person name="Lorenz M.C."/>
            <person name="Birren B.W."/>
            <person name="Kellis M."/>
            <person name="Cuomo C.A."/>
        </authorList>
    </citation>
    <scope>NUCLEOTIDE SEQUENCE [LARGE SCALE GENOMIC DNA]</scope>
    <source>
        <strain evidence="3">ATCC 11503 / BCRC 21390 / CBS 2605 / JCM 1781 / NBRC 1676 / NRRL YB-4239</strain>
    </source>
</reference>
<dbReference type="OrthoDB" id="10053431at2759"/>
<gene>
    <name evidence="2" type="ORF">LELG_01670</name>
</gene>
<evidence type="ECO:0000313" key="3">
    <source>
        <dbReference type="Proteomes" id="UP000001996"/>
    </source>
</evidence>